<dbReference type="Pfam" id="PF02776">
    <property type="entry name" value="TPP_enzyme_N"/>
    <property type="match status" value="1"/>
</dbReference>
<dbReference type="AlphaFoldDB" id="A0A1Y5N8L1"/>
<dbReference type="GO" id="GO:0000287">
    <property type="term" value="F:magnesium ion binding"/>
    <property type="evidence" value="ECO:0007669"/>
    <property type="project" value="InterPro"/>
</dbReference>
<dbReference type="GO" id="GO:0030976">
    <property type="term" value="F:thiamine pyrophosphate binding"/>
    <property type="evidence" value="ECO:0007669"/>
    <property type="project" value="InterPro"/>
</dbReference>
<dbReference type="PANTHER" id="PTHR18968">
    <property type="entry name" value="THIAMINE PYROPHOSPHATE ENZYMES"/>
    <property type="match status" value="1"/>
</dbReference>
<dbReference type="InterPro" id="IPR029061">
    <property type="entry name" value="THDP-binding"/>
</dbReference>
<dbReference type="Gene3D" id="3.40.50.1220">
    <property type="entry name" value="TPP-binding domain"/>
    <property type="match status" value="1"/>
</dbReference>
<dbReference type="InterPro" id="IPR045229">
    <property type="entry name" value="TPP_enz"/>
</dbReference>
<gene>
    <name evidence="4" type="ORF">B9N61_07675</name>
</gene>
<comment type="caution">
    <text evidence="4">The sequence shown here is derived from an EMBL/GenBank/DDBJ whole genome shotgun (WGS) entry which is preliminary data.</text>
</comment>
<comment type="similarity">
    <text evidence="1 3">Belongs to the TPP enzyme family.</text>
</comment>
<name>A0A1Y5N8L1_9BACT</name>
<dbReference type="EMBL" id="NDYR01000014">
    <property type="protein sequence ID" value="OUT17201.1"/>
    <property type="molecule type" value="Genomic_DNA"/>
</dbReference>
<evidence type="ECO:0000256" key="1">
    <source>
        <dbReference type="ARBA" id="ARBA00007812"/>
    </source>
</evidence>
<evidence type="ECO:0000313" key="4">
    <source>
        <dbReference type="EMBL" id="OUT17201.1"/>
    </source>
</evidence>
<dbReference type="SUPFAM" id="SSF52467">
    <property type="entry name" value="DHS-like NAD/FAD-binding domain"/>
    <property type="match status" value="1"/>
</dbReference>
<dbReference type="FunFam" id="3.40.50.970:FF:000007">
    <property type="entry name" value="Acetolactate synthase"/>
    <property type="match status" value="1"/>
</dbReference>
<dbReference type="SUPFAM" id="SSF52518">
    <property type="entry name" value="Thiamin diphosphate-binding fold (THDP-binding)"/>
    <property type="match status" value="2"/>
</dbReference>
<proteinExistence type="inferred from homology"/>
<organism evidence="4 5">
    <name type="scientific">Campylobacter concisus</name>
    <dbReference type="NCBI Taxonomy" id="199"/>
    <lineage>
        <taxon>Bacteria</taxon>
        <taxon>Pseudomonadati</taxon>
        <taxon>Campylobacterota</taxon>
        <taxon>Epsilonproteobacteria</taxon>
        <taxon>Campylobacterales</taxon>
        <taxon>Campylobacteraceae</taxon>
        <taxon>Campylobacter</taxon>
    </lineage>
</organism>
<dbReference type="GO" id="GO:0009099">
    <property type="term" value="P:L-valine biosynthetic process"/>
    <property type="evidence" value="ECO:0007669"/>
    <property type="project" value="TreeGrafter"/>
</dbReference>
<dbReference type="Gene3D" id="3.40.50.970">
    <property type="match status" value="2"/>
</dbReference>
<dbReference type="InterPro" id="IPR029035">
    <property type="entry name" value="DHS-like_NAD/FAD-binding_dom"/>
</dbReference>
<accession>A0A1Y5N8L1</accession>
<sequence>MIKVSDFIAKFIAEHKDTAKTVFMVSGGGNMHLIDSLGKNKNLEYVCNHHEQACAIAAEGYARVSNKIGIAYVTTGPGGTNAITGIYGAWVDSIPMMIISGQVKFQTTIVSQPELNLRQLGDQEVNIVDIVRPITKYTVMITDKNSIKFHLQKAVYEAKHGRPGPVWLDVPLDIQGAMVDEADLIEFEIPEEPKFDTKIPQILDALKVAERPVIIAGNGVTLAGANEDFLKLIKILKIPVISTFARYDIVRNDHELFFGRYGTIGNRAANFVVQNSDLIISIGARLNIRAVSYNWEFFGREAKKILVDIDQNELDKKTIAADIKIKSDAKVFISDLRSALKDKLDFGAWLEICKNYRKNYPTIEPFRQNVKEWVDSYNFFDVLSNNKRDLVYVFGNGTACVSSYQSLRIYENQKVVVNSGCASMGYDLPAAIGACFANGKKDTICVTGEGSLQMNIQEFQTIIHNKLPIKIFVLNNAGYISIRNTQNNFFKGHKVGSDKDSGVSFPDTVKLAQAYGFEACRIENQLNLKRELEEILSKPGAIVCEIMLSSTEKMEPKLSSKIKPDGKMISKPLEDMFPFLPREEFYKNMIIRPVDE</sequence>
<dbReference type="GO" id="GO:0009097">
    <property type="term" value="P:isoleucine biosynthetic process"/>
    <property type="evidence" value="ECO:0007669"/>
    <property type="project" value="TreeGrafter"/>
</dbReference>
<protein>
    <submittedName>
        <fullName evidence="4">Acetolactate synthase</fullName>
    </submittedName>
</protein>
<dbReference type="CDD" id="cd07035">
    <property type="entry name" value="TPP_PYR_POX_like"/>
    <property type="match status" value="1"/>
</dbReference>
<dbReference type="Pfam" id="PF00205">
    <property type="entry name" value="TPP_enzyme_M"/>
    <property type="match status" value="1"/>
</dbReference>
<dbReference type="Pfam" id="PF02775">
    <property type="entry name" value="TPP_enzyme_C"/>
    <property type="match status" value="1"/>
</dbReference>
<dbReference type="InterPro" id="IPR012001">
    <property type="entry name" value="Thiamin_PyroP_enz_TPP-bd_dom"/>
</dbReference>
<keyword evidence="2 3" id="KW-0786">Thiamine pyrophosphate</keyword>
<dbReference type="CDD" id="cd00568">
    <property type="entry name" value="TPP_enzymes"/>
    <property type="match status" value="1"/>
</dbReference>
<dbReference type="GO" id="GO:0005948">
    <property type="term" value="C:acetolactate synthase complex"/>
    <property type="evidence" value="ECO:0007669"/>
    <property type="project" value="TreeGrafter"/>
</dbReference>
<dbReference type="PANTHER" id="PTHR18968:SF142">
    <property type="entry name" value="ACETOLACTATE SYNTHASE"/>
    <property type="match status" value="1"/>
</dbReference>
<evidence type="ECO:0000256" key="3">
    <source>
        <dbReference type="RuleBase" id="RU362132"/>
    </source>
</evidence>
<dbReference type="GO" id="GO:0003984">
    <property type="term" value="F:acetolactate synthase activity"/>
    <property type="evidence" value="ECO:0007669"/>
    <property type="project" value="TreeGrafter"/>
</dbReference>
<evidence type="ECO:0000313" key="5">
    <source>
        <dbReference type="Proteomes" id="UP000196534"/>
    </source>
</evidence>
<dbReference type="RefSeq" id="WP_087586611.1">
    <property type="nucleotide sequence ID" value="NZ_CABMKP010000014.1"/>
</dbReference>
<dbReference type="GO" id="GO:0050660">
    <property type="term" value="F:flavin adenine dinucleotide binding"/>
    <property type="evidence" value="ECO:0007669"/>
    <property type="project" value="TreeGrafter"/>
</dbReference>
<dbReference type="Proteomes" id="UP000196534">
    <property type="component" value="Unassembled WGS sequence"/>
</dbReference>
<evidence type="ECO:0000256" key="2">
    <source>
        <dbReference type="ARBA" id="ARBA00023052"/>
    </source>
</evidence>
<reference evidence="4 5" key="1">
    <citation type="submission" date="2017-04" db="EMBL/GenBank/DDBJ databases">
        <title>Complete genome of Campylobacter concisus ATCC 33237T and draft genomes for an additional eight well characterized C. concisus strains.</title>
        <authorList>
            <person name="Cornelius A.J."/>
            <person name="Miller W.G."/>
            <person name="Lastovica A.J."/>
            <person name="On S.L."/>
            <person name="French N.P."/>
            <person name="Vandenberg O."/>
            <person name="Biggs P.J."/>
        </authorList>
    </citation>
    <scope>NUCLEOTIDE SEQUENCE [LARGE SCALE GENOMIC DNA]</scope>
    <source>
        <strain evidence="4 5">Lasto205.94</strain>
    </source>
</reference>
<dbReference type="InterPro" id="IPR012000">
    <property type="entry name" value="Thiamin_PyroP_enz_cen_dom"/>
</dbReference>
<dbReference type="InterPro" id="IPR011766">
    <property type="entry name" value="TPP_enzyme_TPP-bd"/>
</dbReference>